<proteinExistence type="inferred from homology"/>
<dbReference type="InterPro" id="IPR015943">
    <property type="entry name" value="WD40/YVTN_repeat-like_dom_sf"/>
</dbReference>
<dbReference type="OrthoDB" id="1667587at2759"/>
<accession>R4XEX6</accession>
<dbReference type="SUPFAM" id="SSF50978">
    <property type="entry name" value="WD40 repeat-like"/>
    <property type="match status" value="1"/>
</dbReference>
<evidence type="ECO:0000256" key="3">
    <source>
        <dbReference type="ARBA" id="ARBA00025740"/>
    </source>
</evidence>
<evidence type="ECO:0000256" key="2">
    <source>
        <dbReference type="ARBA" id="ARBA00022737"/>
    </source>
</evidence>
<protein>
    <recommendedName>
        <fullName evidence="6">SVP1-like protein 2</fullName>
    </recommendedName>
</protein>
<dbReference type="GO" id="GO:0005737">
    <property type="term" value="C:cytoplasm"/>
    <property type="evidence" value="ECO:0007669"/>
    <property type="project" value="UniProtKB-ARBA"/>
</dbReference>
<comment type="similarity">
    <text evidence="3">Belongs to the WD repeat PROPPIN family.</text>
</comment>
<evidence type="ECO:0000256" key="1">
    <source>
        <dbReference type="ARBA" id="ARBA00022574"/>
    </source>
</evidence>
<dbReference type="Proteomes" id="UP000013776">
    <property type="component" value="Unassembled WGS sequence"/>
</dbReference>
<dbReference type="VEuPathDB" id="FungiDB:TAPDE_004781"/>
<keyword evidence="5" id="KW-1185">Reference proteome</keyword>
<organism evidence="4 5">
    <name type="scientific">Taphrina deformans (strain PYCC 5710 / ATCC 11124 / CBS 356.35 / IMI 108563 / JCM 9778 / NBRC 8474)</name>
    <name type="common">Peach leaf curl fungus</name>
    <name type="synonym">Lalaria deformans</name>
    <dbReference type="NCBI Taxonomy" id="1097556"/>
    <lineage>
        <taxon>Eukaryota</taxon>
        <taxon>Fungi</taxon>
        <taxon>Dikarya</taxon>
        <taxon>Ascomycota</taxon>
        <taxon>Taphrinomycotina</taxon>
        <taxon>Taphrinomycetes</taxon>
        <taxon>Taphrinales</taxon>
        <taxon>Taphrinaceae</taxon>
        <taxon>Taphrina</taxon>
    </lineage>
</organism>
<evidence type="ECO:0000313" key="4">
    <source>
        <dbReference type="EMBL" id="CCG84336.1"/>
    </source>
</evidence>
<dbReference type="SMART" id="SM00320">
    <property type="entry name" value="WD40"/>
    <property type="match status" value="3"/>
</dbReference>
<dbReference type="eggNOG" id="KOG2111">
    <property type="taxonomic scope" value="Eukaryota"/>
</dbReference>
<evidence type="ECO:0008006" key="6">
    <source>
        <dbReference type="Google" id="ProtNLM"/>
    </source>
</evidence>
<dbReference type="InterPro" id="IPR048720">
    <property type="entry name" value="PROPPIN"/>
</dbReference>
<dbReference type="STRING" id="1097556.R4XEX6"/>
<dbReference type="InterPro" id="IPR001680">
    <property type="entry name" value="WD40_rpt"/>
</dbReference>
<dbReference type="Pfam" id="PF21032">
    <property type="entry name" value="PROPPIN"/>
    <property type="match status" value="1"/>
</dbReference>
<sequence>MVSRVIPGGLVLAELLGRSNILAIVTRQEPYRIQLWDDVAEACVTRVEPEISAITAIRINQDILLCALKDRVRLYNISDDLDLVAEYRTGDNDSGLVELSTGPQYITIFPGQRQGHLQILQLGPKSDNATRLADSRRNVIIAAHAAQLICIAMSSDGLLVATASKTGTLIRVWSAIDGQQLIELRRGIDKVNIQSMSFSTVTDSGQSKLAVVSDKATIHIFSVSKHDKAVQSMNGKSAFAVLASAGFTYLGSTWSTIQARIHDTNFPQAEQIVRGSRRFVLGWSSGLVFVVLSHEGGLWKFVIASTPNQPESYTCYQESYRSWKESLGISEHEI</sequence>
<reference evidence="4 5" key="1">
    <citation type="journal article" date="2013" name="MBio">
        <title>Genome sequencing of the plant pathogen Taphrina deformans, the causal agent of peach leaf curl.</title>
        <authorList>
            <person name="Cisse O.H."/>
            <person name="Almeida J.M.G.C.F."/>
            <person name="Fonseca A."/>
            <person name="Kumar A.A."/>
            <person name="Salojaervi J."/>
            <person name="Overmyer K."/>
            <person name="Hauser P.M."/>
            <person name="Pagni M."/>
        </authorList>
    </citation>
    <scope>NUCLEOTIDE SEQUENCE [LARGE SCALE GENOMIC DNA]</scope>
    <source>
        <strain evidence="5">PYCC 5710 / ATCC 11124 / CBS 356.35 / IMI 108563 / JCM 9778 / NBRC 8474</strain>
    </source>
</reference>
<dbReference type="PANTHER" id="PTHR11227">
    <property type="entry name" value="WD-REPEAT PROTEIN INTERACTING WITH PHOSPHOINOSIDES WIPI -RELATED"/>
    <property type="match status" value="1"/>
</dbReference>
<dbReference type="AlphaFoldDB" id="R4XEX6"/>
<comment type="caution">
    <text evidence="4">The sequence shown here is derived from an EMBL/GenBank/DDBJ whole genome shotgun (WGS) entry which is preliminary data.</text>
</comment>
<name>R4XEX6_TAPDE</name>
<keyword evidence="1" id="KW-0853">WD repeat</keyword>
<dbReference type="EMBL" id="CAHR02000224">
    <property type="protein sequence ID" value="CCG84336.1"/>
    <property type="molecule type" value="Genomic_DNA"/>
</dbReference>
<keyword evidence="2" id="KW-0677">Repeat</keyword>
<dbReference type="Gene3D" id="2.130.10.10">
    <property type="entry name" value="YVTN repeat-like/Quinoprotein amine dehydrogenase"/>
    <property type="match status" value="1"/>
</dbReference>
<gene>
    <name evidence="4" type="ORF">TAPDE_004781</name>
</gene>
<dbReference type="InterPro" id="IPR036322">
    <property type="entry name" value="WD40_repeat_dom_sf"/>
</dbReference>
<evidence type="ECO:0000313" key="5">
    <source>
        <dbReference type="Proteomes" id="UP000013776"/>
    </source>
</evidence>